<feature type="compositionally biased region" description="Gly residues" evidence="2">
    <location>
        <begin position="325"/>
        <end position="342"/>
    </location>
</feature>
<feature type="compositionally biased region" description="Basic and acidic residues" evidence="2">
    <location>
        <begin position="188"/>
        <end position="200"/>
    </location>
</feature>
<keyword evidence="3" id="KW-1185">Reference proteome</keyword>
<evidence type="ECO:0000313" key="3">
    <source>
        <dbReference type="Proteomes" id="UP001652662"/>
    </source>
</evidence>
<gene>
    <name evidence="4" type="primary">LOC139080888</name>
</gene>
<feature type="compositionally biased region" description="Gly residues" evidence="2">
    <location>
        <begin position="374"/>
        <end position="404"/>
    </location>
</feature>
<organism evidence="3 4">
    <name type="scientific">Equus przewalskii</name>
    <name type="common">Przewalski's horse</name>
    <name type="synonym">Equus caballus przewalskii</name>
    <dbReference type="NCBI Taxonomy" id="9798"/>
    <lineage>
        <taxon>Eukaryota</taxon>
        <taxon>Metazoa</taxon>
        <taxon>Chordata</taxon>
        <taxon>Craniata</taxon>
        <taxon>Vertebrata</taxon>
        <taxon>Euteleostomi</taxon>
        <taxon>Mammalia</taxon>
        <taxon>Eutheria</taxon>
        <taxon>Laurasiatheria</taxon>
        <taxon>Perissodactyla</taxon>
        <taxon>Equidae</taxon>
        <taxon>Equus</taxon>
    </lineage>
</organism>
<feature type="region of interest" description="Disordered" evidence="2">
    <location>
        <begin position="1"/>
        <end position="413"/>
    </location>
</feature>
<feature type="compositionally biased region" description="Basic and acidic residues" evidence="2">
    <location>
        <begin position="283"/>
        <end position="302"/>
    </location>
</feature>
<name>A0ABM4N3G4_EQUPR</name>
<evidence type="ECO:0000256" key="1">
    <source>
        <dbReference type="ARBA" id="ARBA00007073"/>
    </source>
</evidence>
<dbReference type="Pfam" id="PF09341">
    <property type="entry name" value="Pcc1"/>
    <property type="match status" value="1"/>
</dbReference>
<dbReference type="Gene3D" id="3.30.310.50">
    <property type="entry name" value="Alpha-D-phosphohexomutase, C-terminal domain"/>
    <property type="match status" value="1"/>
</dbReference>
<dbReference type="RefSeq" id="XP_070459482.1">
    <property type="nucleotide sequence ID" value="XM_070603381.1"/>
</dbReference>
<evidence type="ECO:0000313" key="4">
    <source>
        <dbReference type="RefSeq" id="XP_070459482.1"/>
    </source>
</evidence>
<feature type="compositionally biased region" description="Basic and acidic residues" evidence="2">
    <location>
        <begin position="17"/>
        <end position="27"/>
    </location>
</feature>
<evidence type="ECO:0000256" key="2">
    <source>
        <dbReference type="SAM" id="MobiDB-lite"/>
    </source>
</evidence>
<dbReference type="PANTHER" id="PTHR31283">
    <property type="entry name" value="EKC/KEOPS COMPLEX SUBUNIT PCC1 FAMILY MEMBER"/>
    <property type="match status" value="1"/>
</dbReference>
<feature type="compositionally biased region" description="Pro residues" evidence="2">
    <location>
        <begin position="83"/>
        <end position="94"/>
    </location>
</feature>
<dbReference type="GeneID" id="139080888"/>
<dbReference type="PANTHER" id="PTHR31283:SF16">
    <property type="entry name" value="CTAG2 LIKE 2"/>
    <property type="match status" value="1"/>
</dbReference>
<feature type="compositionally biased region" description="Polar residues" evidence="2">
    <location>
        <begin position="104"/>
        <end position="133"/>
    </location>
</feature>
<dbReference type="InterPro" id="IPR015419">
    <property type="entry name" value="CTAG/Pcc1"/>
</dbReference>
<comment type="similarity">
    <text evidence="1">Belongs to the CTAG/PCC1 family.</text>
</comment>
<feature type="compositionally biased region" description="Polar residues" evidence="2">
    <location>
        <begin position="48"/>
        <end position="62"/>
    </location>
</feature>
<feature type="compositionally biased region" description="Low complexity" evidence="2">
    <location>
        <begin position="315"/>
        <end position="324"/>
    </location>
</feature>
<protein>
    <submittedName>
        <fullName evidence="4">Collagen alpha-1(I) chain-like</fullName>
    </submittedName>
</protein>
<reference evidence="4" key="1">
    <citation type="submission" date="2025-08" db="UniProtKB">
        <authorList>
            <consortium name="RefSeq"/>
        </authorList>
    </citation>
    <scope>IDENTIFICATION</scope>
    <source>
        <tissue evidence="4">Blood</tissue>
    </source>
</reference>
<proteinExistence type="inferred from homology"/>
<sequence length="534" mass="53910">MPSKAPGSSTPRTSSTTRDHPEQDGRAGHGPGLLDSVFRGKEGGQSAAPPTSTPRSHGSSQRKLGAQLEHQQPHGDHRQCRPPALPSSPAPPASSPAFPVDLTPFQTQKDTSTQQASRHRVTSQLRTPGTSSPPEGCKTLLPGEGEPMRAVPAEGKATGSCPRGGAPPRAALEASWSLLGPATRRLGPRVEPREGDRPPGPEEPDSLPELDDRTLAVGRLVTGEVGPAGSSPGSQAQDARLGRGSLGGQPSPAQRPEHRGPAHRSPPGKAPGKGALDIPSCIARERGELGERASVPERRAERAGGFGLDSEGNDGVAAAMQAADEGGGGAAGARGGPSGPGGPNSHSPPSVLEGRGAPVSPGGPSDQVSPGGPDSQGGPGGPRAQGGSGIPDGQGGPGGPGSPGDEGAVGPAAVGAPDVARAALESGLGGDAAPVDVGPENRQMVFTLTVPFRSPLEAEMARRAMAPETQRHQQAVQKECAVNGSVLAVRWTAEDPGLLQISINSFLDLLVRVVRNIRRMGPTVPLSLGRGKGG</sequence>
<accession>A0ABM4N3G4</accession>
<dbReference type="Proteomes" id="UP001652662">
    <property type="component" value="Chromosome X"/>
</dbReference>